<gene>
    <name evidence="1" type="ORF">BM221_002008</name>
</gene>
<dbReference type="Proteomes" id="UP000235728">
    <property type="component" value="Unassembled WGS sequence"/>
</dbReference>
<reference evidence="1 2" key="1">
    <citation type="journal article" date="2016" name="Appl. Microbiol. Biotechnol.">
        <title>Characterization of T-DNA insertion mutants with decreased virulence in the entomopathogenic fungus Beauveria bassiana JEF-007.</title>
        <authorList>
            <person name="Kim S."/>
            <person name="Lee S.J."/>
            <person name="Nai Y.S."/>
            <person name="Yu J.S."/>
            <person name="Lee M.R."/>
            <person name="Yang Y.T."/>
            <person name="Kim J.S."/>
        </authorList>
    </citation>
    <scope>NUCLEOTIDE SEQUENCE [LARGE SCALE GENOMIC DNA]</scope>
    <source>
        <strain evidence="1 2">JEF-007</strain>
    </source>
</reference>
<protein>
    <submittedName>
        <fullName evidence="1">Uncharacterized protein</fullName>
    </submittedName>
</protein>
<organism evidence="1 2">
    <name type="scientific">Beauveria bassiana</name>
    <name type="common">White muscardine disease fungus</name>
    <name type="synonym">Tritirachium shiotae</name>
    <dbReference type="NCBI Taxonomy" id="176275"/>
    <lineage>
        <taxon>Eukaryota</taxon>
        <taxon>Fungi</taxon>
        <taxon>Dikarya</taxon>
        <taxon>Ascomycota</taxon>
        <taxon>Pezizomycotina</taxon>
        <taxon>Sordariomycetes</taxon>
        <taxon>Hypocreomycetidae</taxon>
        <taxon>Hypocreales</taxon>
        <taxon>Cordycipitaceae</taxon>
        <taxon>Beauveria</taxon>
    </lineage>
</organism>
<dbReference type="AlphaFoldDB" id="A0A2N6NXC3"/>
<sequence>MEEYYGTRYTDGFMDECIHQDVGLDAIMQFFPDGYHFAPECPPPPLPSSIKEESSENLAAPSVPVLNVARLKRWTPRIRSHPRSDYWRHKSNDALVANSKYPTLTGEDLFLLFLNRKYDLGQDMLDCIQMVPDQMKRAKISLRTGAATETATCQSSVVVGIDWPLRHFLQSQFVDEDSRKQPFSSLITLTGFSTDAQALTVGEYLSQTWPEIADEILELLPALLDPCLGRKPLRQGELVMLCIDKLGLRL</sequence>
<evidence type="ECO:0000313" key="2">
    <source>
        <dbReference type="Proteomes" id="UP000235728"/>
    </source>
</evidence>
<accession>A0A2N6NXC3</accession>
<proteinExistence type="predicted"/>
<name>A0A2N6NXC3_BEABA</name>
<comment type="caution">
    <text evidence="1">The sequence shown here is derived from an EMBL/GenBank/DDBJ whole genome shotgun (WGS) entry which is preliminary data.</text>
</comment>
<dbReference type="EMBL" id="MRVG01000002">
    <property type="protein sequence ID" value="PMB71912.1"/>
    <property type="molecule type" value="Genomic_DNA"/>
</dbReference>
<evidence type="ECO:0000313" key="1">
    <source>
        <dbReference type="EMBL" id="PMB71912.1"/>
    </source>
</evidence>